<proteinExistence type="predicted"/>
<dbReference type="InterPro" id="IPR052567">
    <property type="entry name" value="OP_Dioxygenase"/>
</dbReference>
<evidence type="ECO:0000313" key="2">
    <source>
        <dbReference type="EMBL" id="GCE30399.1"/>
    </source>
</evidence>
<evidence type="ECO:0000313" key="3">
    <source>
        <dbReference type="Proteomes" id="UP000287171"/>
    </source>
</evidence>
<dbReference type="OrthoDB" id="581608at2"/>
<dbReference type="InterPro" id="IPR006674">
    <property type="entry name" value="HD_domain"/>
</dbReference>
<dbReference type="Pfam" id="PF01966">
    <property type="entry name" value="HD"/>
    <property type="match status" value="1"/>
</dbReference>
<dbReference type="Gene3D" id="1.10.3210.10">
    <property type="entry name" value="Hypothetical protein af1432"/>
    <property type="match status" value="1"/>
</dbReference>
<organism evidence="2 3">
    <name type="scientific">Dictyobacter alpinus</name>
    <dbReference type="NCBI Taxonomy" id="2014873"/>
    <lineage>
        <taxon>Bacteria</taxon>
        <taxon>Bacillati</taxon>
        <taxon>Chloroflexota</taxon>
        <taxon>Ktedonobacteria</taxon>
        <taxon>Ktedonobacterales</taxon>
        <taxon>Dictyobacteraceae</taxon>
        <taxon>Dictyobacter</taxon>
    </lineage>
</organism>
<dbReference type="SUPFAM" id="SSF109604">
    <property type="entry name" value="HD-domain/PDEase-like"/>
    <property type="match status" value="1"/>
</dbReference>
<gene>
    <name evidence="2" type="ORF">KDA_58830</name>
</gene>
<dbReference type="AlphaFoldDB" id="A0A402BGE0"/>
<dbReference type="EMBL" id="BIFT01000002">
    <property type="protein sequence ID" value="GCE30399.1"/>
    <property type="molecule type" value="Genomic_DNA"/>
</dbReference>
<reference evidence="3" key="1">
    <citation type="submission" date="2018-12" db="EMBL/GenBank/DDBJ databases">
        <title>Tengunoibacter tsumagoiensis gen. nov., sp. nov., Dictyobacter kobayashii sp. nov., D. alpinus sp. nov., and D. joshuensis sp. nov. and description of Dictyobacteraceae fam. nov. within the order Ktedonobacterales isolated from Tengu-no-mugimeshi.</title>
        <authorList>
            <person name="Wang C.M."/>
            <person name="Zheng Y."/>
            <person name="Sakai Y."/>
            <person name="Toyoda A."/>
            <person name="Minakuchi Y."/>
            <person name="Abe K."/>
            <person name="Yokota A."/>
            <person name="Yabe S."/>
        </authorList>
    </citation>
    <scope>NUCLEOTIDE SEQUENCE [LARGE SCALE GENOMIC DNA]</scope>
    <source>
        <strain evidence="3">Uno16</strain>
    </source>
</reference>
<feature type="domain" description="HD" evidence="1">
    <location>
        <begin position="33"/>
        <end position="98"/>
    </location>
</feature>
<evidence type="ECO:0000259" key="1">
    <source>
        <dbReference type="Pfam" id="PF01966"/>
    </source>
</evidence>
<dbReference type="PANTHER" id="PTHR40202:SF1">
    <property type="entry name" value="HD DOMAIN-CONTAINING PROTEIN"/>
    <property type="match status" value="1"/>
</dbReference>
<dbReference type="Proteomes" id="UP000287171">
    <property type="component" value="Unassembled WGS sequence"/>
</dbReference>
<sequence>MHFIEPFHTADEVWHALEEQQGMSDGEIIDLWQHQLQTAEELRLRGADSEMIIAGLLHDLGDGRVKDSDHAAWAAHSLRPLLSERIAWVIGAHAEAKRYICTVDTNYWATLSPVSQKTLVNQGGLMSSDEIVAFRHSLWFTDALFLRQCDDAGKKAGHTVKDPEFYQQLLYQVINK</sequence>
<dbReference type="RefSeq" id="WP_126630493.1">
    <property type="nucleotide sequence ID" value="NZ_BIFT01000002.1"/>
</dbReference>
<keyword evidence="3" id="KW-1185">Reference proteome</keyword>
<accession>A0A402BGE0</accession>
<dbReference type="PANTHER" id="PTHR40202">
    <property type="match status" value="1"/>
</dbReference>
<protein>
    <submittedName>
        <fullName evidence="2">Phosphodiesterase</fullName>
    </submittedName>
</protein>
<name>A0A402BGE0_9CHLR</name>
<comment type="caution">
    <text evidence="2">The sequence shown here is derived from an EMBL/GenBank/DDBJ whole genome shotgun (WGS) entry which is preliminary data.</text>
</comment>